<name>A0A1M6CBJ3_9CLOT</name>
<dbReference type="Proteomes" id="UP000184080">
    <property type="component" value="Unassembled WGS sequence"/>
</dbReference>
<dbReference type="OrthoDB" id="1957780at2"/>
<evidence type="ECO:0000313" key="1">
    <source>
        <dbReference type="EMBL" id="SHI58154.1"/>
    </source>
</evidence>
<dbReference type="STRING" id="1121298.SAMN05444401_1063"/>
<keyword evidence="2" id="KW-1185">Reference proteome</keyword>
<accession>A0A1M6CBJ3</accession>
<dbReference type="RefSeq" id="WP_073004314.1">
    <property type="nucleotide sequence ID" value="NZ_FQZO01000001.1"/>
</dbReference>
<proteinExistence type="predicted"/>
<dbReference type="EMBL" id="FQZO01000001">
    <property type="protein sequence ID" value="SHI58154.1"/>
    <property type="molecule type" value="Genomic_DNA"/>
</dbReference>
<dbReference type="AlphaFoldDB" id="A0A1M6CBJ3"/>
<dbReference type="InterPro" id="IPR009711">
    <property type="entry name" value="UPF0473"/>
</dbReference>
<dbReference type="Pfam" id="PF06949">
    <property type="entry name" value="DUF1292"/>
    <property type="match status" value="1"/>
</dbReference>
<evidence type="ECO:0000313" key="2">
    <source>
        <dbReference type="Proteomes" id="UP000184080"/>
    </source>
</evidence>
<organism evidence="1 2">
    <name type="scientific">Clostridium amylolyticum</name>
    <dbReference type="NCBI Taxonomy" id="1121298"/>
    <lineage>
        <taxon>Bacteria</taxon>
        <taxon>Bacillati</taxon>
        <taxon>Bacillota</taxon>
        <taxon>Clostridia</taxon>
        <taxon>Eubacteriales</taxon>
        <taxon>Clostridiaceae</taxon>
        <taxon>Clostridium</taxon>
    </lineage>
</organism>
<sequence>MNDKELNKCGCGDNENNCDCGHEHGHHHEHEHNHEHCDCGHDHDEESFLVELEDENGEIISCEVVDAFDYNNEEYVLVQNPNDGSVYLFKSVGEDGELVVPEDAEFDEVTAYYENELNNEEE</sequence>
<reference evidence="1 2" key="1">
    <citation type="submission" date="2016-11" db="EMBL/GenBank/DDBJ databases">
        <authorList>
            <person name="Jaros S."/>
            <person name="Januszkiewicz K."/>
            <person name="Wedrychowicz H."/>
        </authorList>
    </citation>
    <scope>NUCLEOTIDE SEQUENCE [LARGE SCALE GENOMIC DNA]</scope>
    <source>
        <strain evidence="1 2">DSM 21864</strain>
    </source>
</reference>
<protein>
    <recommendedName>
        <fullName evidence="3">DUF1292 domain-containing protein</fullName>
    </recommendedName>
</protein>
<evidence type="ECO:0008006" key="3">
    <source>
        <dbReference type="Google" id="ProtNLM"/>
    </source>
</evidence>
<gene>
    <name evidence="1" type="ORF">SAMN05444401_1063</name>
</gene>